<dbReference type="PANTHER" id="PTHR47151:SF2">
    <property type="entry name" value="AMINO ACID BINDING PROTEIN"/>
    <property type="match status" value="1"/>
</dbReference>
<evidence type="ECO:0000256" key="5">
    <source>
        <dbReference type="SAM" id="SignalP"/>
    </source>
</evidence>
<evidence type="ECO:0000313" key="7">
    <source>
        <dbReference type="EMBL" id="OFE12386.1"/>
    </source>
</evidence>
<keyword evidence="3 5" id="KW-0732">Signal</keyword>
<evidence type="ECO:0000313" key="8">
    <source>
        <dbReference type="Proteomes" id="UP000175669"/>
    </source>
</evidence>
<organism evidence="7 8">
    <name type="scientific">Pseudohongiella acticola</name>
    <dbReference type="NCBI Taxonomy" id="1524254"/>
    <lineage>
        <taxon>Bacteria</taxon>
        <taxon>Pseudomonadati</taxon>
        <taxon>Pseudomonadota</taxon>
        <taxon>Gammaproteobacteria</taxon>
        <taxon>Pseudomonadales</taxon>
        <taxon>Pseudohongiellaceae</taxon>
        <taxon>Pseudohongiella</taxon>
    </lineage>
</organism>
<dbReference type="SUPFAM" id="SSF53822">
    <property type="entry name" value="Periplasmic binding protein-like I"/>
    <property type="match status" value="1"/>
</dbReference>
<dbReference type="GO" id="GO:0006865">
    <property type="term" value="P:amino acid transport"/>
    <property type="evidence" value="ECO:0007669"/>
    <property type="project" value="UniProtKB-KW"/>
</dbReference>
<feature type="chain" id="PRO_5009212021" description="Leucine-binding protein domain-containing protein" evidence="5">
    <location>
        <begin position="28"/>
        <end position="386"/>
    </location>
</feature>
<dbReference type="OrthoDB" id="9768386at2"/>
<comment type="caution">
    <text evidence="7">The sequence shown here is derived from an EMBL/GenBank/DDBJ whole genome shotgun (WGS) entry which is preliminary data.</text>
</comment>
<gene>
    <name evidence="7" type="ORF">PHACT_03910</name>
</gene>
<dbReference type="Proteomes" id="UP000175669">
    <property type="component" value="Unassembled WGS sequence"/>
</dbReference>
<keyword evidence="8" id="KW-1185">Reference proteome</keyword>
<protein>
    <recommendedName>
        <fullName evidence="6">Leucine-binding protein domain-containing protein</fullName>
    </recommendedName>
</protein>
<comment type="similarity">
    <text evidence="1">Belongs to the leucine-binding protein family.</text>
</comment>
<name>A0A1E8CIV9_9GAMM</name>
<keyword evidence="2" id="KW-0813">Transport</keyword>
<dbReference type="InterPro" id="IPR028082">
    <property type="entry name" value="Peripla_BP_I"/>
</dbReference>
<accession>A0A1E8CIV9</accession>
<evidence type="ECO:0000256" key="2">
    <source>
        <dbReference type="ARBA" id="ARBA00022448"/>
    </source>
</evidence>
<dbReference type="CDD" id="cd06342">
    <property type="entry name" value="PBP1_ABC_LIVBP-like"/>
    <property type="match status" value="1"/>
</dbReference>
<dbReference type="InterPro" id="IPR028081">
    <property type="entry name" value="Leu-bd"/>
</dbReference>
<feature type="signal peptide" evidence="5">
    <location>
        <begin position="1"/>
        <end position="27"/>
    </location>
</feature>
<dbReference type="AlphaFoldDB" id="A0A1E8CIV9"/>
<dbReference type="STRING" id="1524254.PHACT_03910"/>
<feature type="domain" description="Leucine-binding protein" evidence="6">
    <location>
        <begin position="40"/>
        <end position="372"/>
    </location>
</feature>
<dbReference type="PANTHER" id="PTHR47151">
    <property type="entry name" value="LEU/ILE/VAL-BINDING ABC TRANSPORTER SUBUNIT"/>
    <property type="match status" value="1"/>
</dbReference>
<dbReference type="Gene3D" id="3.40.50.2300">
    <property type="match status" value="2"/>
</dbReference>
<proteinExistence type="inferred from homology"/>
<dbReference type="PRINTS" id="PR00337">
    <property type="entry name" value="LEUILEVALBP"/>
</dbReference>
<evidence type="ECO:0000256" key="3">
    <source>
        <dbReference type="ARBA" id="ARBA00022729"/>
    </source>
</evidence>
<sequence length="386" mass="40889">MTPCRSLVSLLTTVTIIAMLNSSVAQAQRPDAPPSDNARPIDLAIVGPMVGTSFYVGMQFIAGVNAAISTLTDGTLLGRPVRIKEYDDRCRQAIAEKLSLEIVQQPPHVIIGHSCSATTIAAAPVYAAHDILQITPSSTAPAVTEMGISSIFRMIGRDDAQGQMAADWLATHHSGEKLGFFRSFNDYSMGLTNSAIAELSNHGIEPTLVVQSAASATSYLNEIMQFMAADIDVVYLVGGALDSGVFVRQARQVAAPFNIISSDTLVSSIFMETAGAAADGIPFTSPADVTRLADEDLNGSAVAAIKSLGFDAEGYTLLAYAATEVWLEGVRRAQSLQAEAVANAIRAEPLNTVLGTISFEANGDISTPYPAFSWFNWQAGQRVPLD</sequence>
<dbReference type="InterPro" id="IPR000709">
    <property type="entry name" value="Leu_Ile_Val-bd"/>
</dbReference>
<dbReference type="Pfam" id="PF13458">
    <property type="entry name" value="Peripla_BP_6"/>
    <property type="match status" value="1"/>
</dbReference>
<evidence type="ECO:0000256" key="1">
    <source>
        <dbReference type="ARBA" id="ARBA00010062"/>
    </source>
</evidence>
<reference evidence="8" key="1">
    <citation type="submission" date="2016-07" db="EMBL/GenBank/DDBJ databases">
        <authorList>
            <person name="Florea S."/>
            <person name="Webb J.S."/>
            <person name="Jaromczyk J."/>
            <person name="Schardl C.L."/>
        </authorList>
    </citation>
    <scope>NUCLEOTIDE SEQUENCE [LARGE SCALE GENOMIC DNA]</scope>
    <source>
        <strain evidence="8">KCTC 42131</strain>
    </source>
</reference>
<keyword evidence="4" id="KW-0029">Amino-acid transport</keyword>
<dbReference type="EMBL" id="MASR01000001">
    <property type="protein sequence ID" value="OFE12386.1"/>
    <property type="molecule type" value="Genomic_DNA"/>
</dbReference>
<evidence type="ECO:0000259" key="6">
    <source>
        <dbReference type="Pfam" id="PF13458"/>
    </source>
</evidence>
<evidence type="ECO:0000256" key="4">
    <source>
        <dbReference type="ARBA" id="ARBA00022970"/>
    </source>
</evidence>